<dbReference type="Proteomes" id="UP000827889">
    <property type="component" value="Chromosome 9"/>
</dbReference>
<proteinExistence type="predicted"/>
<organism evidence="2 3">
    <name type="scientific">Rhodamnia argentea</name>
    <dbReference type="NCBI Taxonomy" id="178133"/>
    <lineage>
        <taxon>Eukaryota</taxon>
        <taxon>Viridiplantae</taxon>
        <taxon>Streptophyta</taxon>
        <taxon>Embryophyta</taxon>
        <taxon>Tracheophyta</taxon>
        <taxon>Spermatophyta</taxon>
        <taxon>Magnoliopsida</taxon>
        <taxon>eudicotyledons</taxon>
        <taxon>Gunneridae</taxon>
        <taxon>Pentapetalae</taxon>
        <taxon>rosids</taxon>
        <taxon>malvids</taxon>
        <taxon>Myrtales</taxon>
        <taxon>Myrtaceae</taxon>
        <taxon>Myrtoideae</taxon>
        <taxon>Myrteae</taxon>
        <taxon>Australasian group</taxon>
        <taxon>Rhodamnia</taxon>
    </lineage>
</organism>
<dbReference type="RefSeq" id="XP_030515598.1">
    <property type="nucleotide sequence ID" value="XM_030659738.2"/>
</dbReference>
<keyword evidence="2" id="KW-1185">Reference proteome</keyword>
<accession>A0A8B8MZQ8</accession>
<evidence type="ECO:0000313" key="2">
    <source>
        <dbReference type="Proteomes" id="UP000827889"/>
    </source>
</evidence>
<reference evidence="3" key="1">
    <citation type="submission" date="2025-08" db="UniProtKB">
        <authorList>
            <consortium name="RefSeq"/>
        </authorList>
    </citation>
    <scope>IDENTIFICATION</scope>
    <source>
        <tissue evidence="3">Leaf</tissue>
    </source>
</reference>
<feature type="coiled-coil region" evidence="1">
    <location>
        <begin position="138"/>
        <end position="165"/>
    </location>
</feature>
<dbReference type="GeneID" id="115729236"/>
<dbReference type="AlphaFoldDB" id="A0A8B8MZQ8"/>
<dbReference type="KEGG" id="rarg:115729236"/>
<gene>
    <name evidence="3" type="primary">LOC115729236</name>
</gene>
<sequence length="189" mass="22096">MDSLNFLREFELSGNHYLGSYDPTVDHHPLDDNNACIEFDLFMQILEEHNVPESAKKGVTRRWEKGSLKYAGQLEPNKMKNEIAVDGAVEKREILHEDATESENKWPRRKRFKKGSLEYAQRRELNKIKNRIAAARTFEKVQNHILELEQKAVRLRRRNDNRRELLAHWAGPNAFGGFRPLTRTFSGPL</sequence>
<dbReference type="OrthoDB" id="1692564at2759"/>
<protein>
    <submittedName>
        <fullName evidence="3">Uncharacterized protein LOC115729236</fullName>
    </submittedName>
</protein>
<name>A0A8B8MZQ8_9MYRT</name>
<keyword evidence="1" id="KW-0175">Coiled coil</keyword>
<evidence type="ECO:0000313" key="3">
    <source>
        <dbReference type="RefSeq" id="XP_030515598.1"/>
    </source>
</evidence>
<evidence type="ECO:0000256" key="1">
    <source>
        <dbReference type="SAM" id="Coils"/>
    </source>
</evidence>